<dbReference type="InterPro" id="IPR027417">
    <property type="entry name" value="P-loop_NTPase"/>
</dbReference>
<dbReference type="PANTHER" id="PTHR32071:SF81">
    <property type="entry name" value="PROPIONATE CATABOLISM OPERON REGULATORY PROTEIN"/>
    <property type="match status" value="1"/>
</dbReference>
<keyword evidence="1" id="KW-0547">Nucleotide-binding</keyword>
<feature type="domain" description="Sigma-54 factor interaction" evidence="7">
    <location>
        <begin position="143"/>
        <end position="373"/>
    </location>
</feature>
<dbReference type="InterPro" id="IPR025944">
    <property type="entry name" value="Sigma_54_int_dom_CS"/>
</dbReference>
<dbReference type="InterPro" id="IPR002078">
    <property type="entry name" value="Sigma_54_int"/>
</dbReference>
<feature type="modified residue" description="4-aspartylphosphate" evidence="6">
    <location>
        <position position="53"/>
    </location>
</feature>
<dbReference type="Proteomes" id="UP000035068">
    <property type="component" value="Unassembled WGS sequence"/>
</dbReference>
<dbReference type="CDD" id="cd00156">
    <property type="entry name" value="REC"/>
    <property type="match status" value="1"/>
</dbReference>
<reference evidence="9 10" key="1">
    <citation type="submission" date="2014-12" db="EMBL/GenBank/DDBJ databases">
        <title>Genomes of Geoalkalibacter ferrihydriticus and Geoalkalibacter subterraneus, two haloalkaliphilic metal-reducing members of the Geobacteraceae.</title>
        <authorList>
            <person name="Badalamenti J.P."/>
            <person name="Torres C.I."/>
            <person name="Krajmalnik-Brown R."/>
            <person name="Bond D.R."/>
        </authorList>
    </citation>
    <scope>NUCLEOTIDE SEQUENCE [LARGE SCALE GENOMIC DNA]</scope>
    <source>
        <strain evidence="9 10">DSM 17813</strain>
    </source>
</reference>
<evidence type="ECO:0000256" key="6">
    <source>
        <dbReference type="PROSITE-ProRule" id="PRU00169"/>
    </source>
</evidence>
<dbReference type="Gene3D" id="1.10.8.60">
    <property type="match status" value="1"/>
</dbReference>
<dbReference type="SMART" id="SM00382">
    <property type="entry name" value="AAA"/>
    <property type="match status" value="1"/>
</dbReference>
<keyword evidence="3" id="KW-0805">Transcription regulation</keyword>
<protein>
    <submittedName>
        <fullName evidence="9">Fis family transcriptional regulator</fullName>
    </submittedName>
</protein>
<dbReference type="Gene3D" id="3.40.50.2300">
    <property type="match status" value="1"/>
</dbReference>
<dbReference type="SUPFAM" id="SSF46689">
    <property type="entry name" value="Homeodomain-like"/>
    <property type="match status" value="1"/>
</dbReference>
<keyword evidence="10" id="KW-1185">Reference proteome</keyword>
<dbReference type="InterPro" id="IPR011006">
    <property type="entry name" value="CheY-like_superfamily"/>
</dbReference>
<dbReference type="PROSITE" id="PS00675">
    <property type="entry name" value="SIGMA54_INTERACT_1"/>
    <property type="match status" value="1"/>
</dbReference>
<dbReference type="GO" id="GO:0043565">
    <property type="term" value="F:sequence-specific DNA binding"/>
    <property type="evidence" value="ECO:0007669"/>
    <property type="project" value="InterPro"/>
</dbReference>
<keyword evidence="6" id="KW-0597">Phosphoprotein</keyword>
<evidence type="ECO:0000313" key="9">
    <source>
        <dbReference type="EMBL" id="KIH77584.1"/>
    </source>
</evidence>
<dbReference type="InterPro" id="IPR003593">
    <property type="entry name" value="AAA+_ATPase"/>
</dbReference>
<evidence type="ECO:0000256" key="1">
    <source>
        <dbReference type="ARBA" id="ARBA00022741"/>
    </source>
</evidence>
<dbReference type="InterPro" id="IPR002197">
    <property type="entry name" value="HTH_Fis"/>
</dbReference>
<keyword evidence="2" id="KW-0067">ATP-binding</keyword>
<dbReference type="SUPFAM" id="SSF52172">
    <property type="entry name" value="CheY-like"/>
    <property type="match status" value="1"/>
</dbReference>
<accession>A0A0C2DVW4</accession>
<comment type="caution">
    <text evidence="9">The sequence shown here is derived from an EMBL/GenBank/DDBJ whole genome shotgun (WGS) entry which is preliminary data.</text>
</comment>
<dbReference type="CDD" id="cd00009">
    <property type="entry name" value="AAA"/>
    <property type="match status" value="1"/>
</dbReference>
<dbReference type="InterPro" id="IPR025662">
    <property type="entry name" value="Sigma_54_int_dom_ATP-bd_1"/>
</dbReference>
<dbReference type="EMBL" id="JWJD01000001">
    <property type="protein sequence ID" value="KIH77584.1"/>
    <property type="molecule type" value="Genomic_DNA"/>
</dbReference>
<evidence type="ECO:0000259" key="8">
    <source>
        <dbReference type="PROSITE" id="PS50110"/>
    </source>
</evidence>
<dbReference type="Pfam" id="PF02954">
    <property type="entry name" value="HTH_8"/>
    <property type="match status" value="1"/>
</dbReference>
<dbReference type="PROSITE" id="PS00688">
    <property type="entry name" value="SIGMA54_INTERACT_3"/>
    <property type="match status" value="1"/>
</dbReference>
<dbReference type="GO" id="GO:0000160">
    <property type="term" value="P:phosphorelay signal transduction system"/>
    <property type="evidence" value="ECO:0007669"/>
    <property type="project" value="InterPro"/>
</dbReference>
<dbReference type="PANTHER" id="PTHR32071">
    <property type="entry name" value="TRANSCRIPTIONAL REGULATORY PROTEIN"/>
    <property type="match status" value="1"/>
</dbReference>
<dbReference type="PROSITE" id="PS50110">
    <property type="entry name" value="RESPONSE_REGULATORY"/>
    <property type="match status" value="1"/>
</dbReference>
<dbReference type="Gene3D" id="3.40.50.300">
    <property type="entry name" value="P-loop containing nucleotide triphosphate hydrolases"/>
    <property type="match status" value="1"/>
</dbReference>
<sequence length="501" mass="55012">MRSILLVDNDRLGRETLAVMLRKEIGCPVLEADSPEEALESLDGQEISLLISDLFAPKDLGVELVKAVLRKNPEVVSVVMLPAGNREAVVKTLQAGALFYLNKPTDLDEAIIVTARSLEHYDLLVHKEKRGPKIRKTEGFHGIIGQSSAMQTLFNIIERVAEDGESTVLIQGESGTGKEMVAKAVHAFSPRAGKNFVPLNCAAIPDDLLESELFGYVKGAFTGANQSKQGRIQYAEGGTLFLDEIGDMKPALQAKLLRVLQEKEFEPVGGLKPVRADVRIVAATHRNLEDSVKKGLFREDLYYRLSVVPLQIPPLRERKEDIALLIEKFMQVYNRGRKRALAGFTGEALAALQNYAWPGNVRELENLVQRLAILHAEGLVSTADLPEKYRAGFDGVAPEVVSAPVLSSNPVRSAAPAAQIPVREADAPSTDGEVEALENQADFNTLVSDFEDRLILQALTRTGGNKKEAAELLNLKRTTLLEKIKKKQLDSFLARVGRNKD</sequence>
<dbReference type="RefSeq" id="WP_040095759.1">
    <property type="nucleotide sequence ID" value="NZ_JWJD01000001.1"/>
</dbReference>
<evidence type="ECO:0000313" key="10">
    <source>
        <dbReference type="Proteomes" id="UP000035068"/>
    </source>
</evidence>
<keyword evidence="5" id="KW-0804">Transcription</keyword>
<dbReference type="GO" id="GO:0006355">
    <property type="term" value="P:regulation of DNA-templated transcription"/>
    <property type="evidence" value="ECO:0007669"/>
    <property type="project" value="InterPro"/>
</dbReference>
<evidence type="ECO:0000259" key="7">
    <source>
        <dbReference type="PROSITE" id="PS50045"/>
    </source>
</evidence>
<dbReference type="PROSITE" id="PS50045">
    <property type="entry name" value="SIGMA54_INTERACT_4"/>
    <property type="match status" value="1"/>
</dbReference>
<dbReference type="SMART" id="SM00448">
    <property type="entry name" value="REC"/>
    <property type="match status" value="1"/>
</dbReference>
<dbReference type="InterPro" id="IPR058031">
    <property type="entry name" value="AAA_lid_NorR"/>
</dbReference>
<keyword evidence="4" id="KW-0238">DNA-binding</keyword>
<dbReference type="AlphaFoldDB" id="A0A0C2DVW4"/>
<dbReference type="GO" id="GO:0005524">
    <property type="term" value="F:ATP binding"/>
    <property type="evidence" value="ECO:0007669"/>
    <property type="project" value="UniProtKB-KW"/>
</dbReference>
<evidence type="ECO:0000256" key="2">
    <source>
        <dbReference type="ARBA" id="ARBA00022840"/>
    </source>
</evidence>
<evidence type="ECO:0000256" key="3">
    <source>
        <dbReference type="ARBA" id="ARBA00023015"/>
    </source>
</evidence>
<dbReference type="InterPro" id="IPR009057">
    <property type="entry name" value="Homeodomain-like_sf"/>
</dbReference>
<dbReference type="FunFam" id="3.40.50.300:FF:000006">
    <property type="entry name" value="DNA-binding transcriptional regulator NtrC"/>
    <property type="match status" value="1"/>
</dbReference>
<dbReference type="Gene3D" id="1.10.10.60">
    <property type="entry name" value="Homeodomain-like"/>
    <property type="match status" value="1"/>
</dbReference>
<evidence type="ECO:0000256" key="5">
    <source>
        <dbReference type="ARBA" id="ARBA00023163"/>
    </source>
</evidence>
<dbReference type="SUPFAM" id="SSF52540">
    <property type="entry name" value="P-loop containing nucleoside triphosphate hydrolases"/>
    <property type="match status" value="1"/>
</dbReference>
<gene>
    <name evidence="9" type="ORF">GFER_02545</name>
</gene>
<dbReference type="PROSITE" id="PS00676">
    <property type="entry name" value="SIGMA54_INTERACT_2"/>
    <property type="match status" value="1"/>
</dbReference>
<name>A0A0C2DVW4_9BACT</name>
<dbReference type="Pfam" id="PF00158">
    <property type="entry name" value="Sigma54_activat"/>
    <property type="match status" value="1"/>
</dbReference>
<organism evidence="9 10">
    <name type="scientific">Geoalkalibacter ferrihydriticus DSM 17813</name>
    <dbReference type="NCBI Taxonomy" id="1121915"/>
    <lineage>
        <taxon>Bacteria</taxon>
        <taxon>Pseudomonadati</taxon>
        <taxon>Thermodesulfobacteriota</taxon>
        <taxon>Desulfuromonadia</taxon>
        <taxon>Desulfuromonadales</taxon>
        <taxon>Geoalkalibacteraceae</taxon>
        <taxon>Geoalkalibacter</taxon>
    </lineage>
</organism>
<feature type="domain" description="Response regulatory" evidence="8">
    <location>
        <begin position="3"/>
        <end position="118"/>
    </location>
</feature>
<dbReference type="InterPro" id="IPR025943">
    <property type="entry name" value="Sigma_54_int_dom_ATP-bd_2"/>
</dbReference>
<evidence type="ECO:0000256" key="4">
    <source>
        <dbReference type="ARBA" id="ARBA00023125"/>
    </source>
</evidence>
<dbReference type="PRINTS" id="PR01590">
    <property type="entry name" value="HTHFIS"/>
</dbReference>
<dbReference type="InterPro" id="IPR001789">
    <property type="entry name" value="Sig_transdc_resp-reg_receiver"/>
</dbReference>
<proteinExistence type="predicted"/>
<dbReference type="Pfam" id="PF25601">
    <property type="entry name" value="AAA_lid_14"/>
    <property type="match status" value="1"/>
</dbReference>
<dbReference type="Pfam" id="PF00072">
    <property type="entry name" value="Response_reg"/>
    <property type="match status" value="1"/>
</dbReference>